<sequence length="227" mass="24249">MTDNPQQPQGNPAPQQPGQQPGQQPPAAPGPLPYGTPAQQPYSAPDQQGSKYGTGTYNPGEVGQPVAEPKSWGRLKMLTLASLAIYVVYSIVSFLTSGNEDLLDAQLDAQAGMGIPRDELEEIVEASMAFVMITAVVALVIAVVVYLLVYFGLRKGKNWARILGTVFAALGTLFMLYGLTTIGTMMSAAPGLGIATLVITVVFVLVNIWWLVTAFSKDSNAYVNSRR</sequence>
<comment type="caution">
    <text evidence="3">The sequence shown here is derived from an EMBL/GenBank/DDBJ whole genome shotgun (WGS) entry which is preliminary data.</text>
</comment>
<keyword evidence="4" id="KW-1185">Reference proteome</keyword>
<evidence type="ECO:0000256" key="1">
    <source>
        <dbReference type="SAM" id="MobiDB-lite"/>
    </source>
</evidence>
<feature type="transmembrane region" description="Helical" evidence="2">
    <location>
        <begin position="126"/>
        <end position="150"/>
    </location>
</feature>
<dbReference type="OrthoDB" id="3831145at2"/>
<accession>A0A3D9LFS5</accession>
<proteinExistence type="predicted"/>
<feature type="transmembrane region" description="Helical" evidence="2">
    <location>
        <begin position="162"/>
        <end position="180"/>
    </location>
</feature>
<dbReference type="Proteomes" id="UP000256727">
    <property type="component" value="Unassembled WGS sequence"/>
</dbReference>
<evidence type="ECO:0000313" key="4">
    <source>
        <dbReference type="Proteomes" id="UP000256727"/>
    </source>
</evidence>
<dbReference type="AlphaFoldDB" id="A0A3D9LFS5"/>
<organism evidence="3 4">
    <name type="scientific">Citricoccus muralis</name>
    <dbReference type="NCBI Taxonomy" id="169134"/>
    <lineage>
        <taxon>Bacteria</taxon>
        <taxon>Bacillati</taxon>
        <taxon>Actinomycetota</taxon>
        <taxon>Actinomycetes</taxon>
        <taxon>Micrococcales</taxon>
        <taxon>Micrococcaceae</taxon>
        <taxon>Citricoccus</taxon>
    </lineage>
</organism>
<keyword evidence="2" id="KW-0812">Transmembrane</keyword>
<dbReference type="RefSeq" id="WP_115933052.1">
    <property type="nucleotide sequence ID" value="NZ_QREH01000001.1"/>
</dbReference>
<feature type="compositionally biased region" description="Low complexity" evidence="1">
    <location>
        <begin position="1"/>
        <end position="22"/>
    </location>
</feature>
<keyword evidence="2" id="KW-1133">Transmembrane helix</keyword>
<reference evidence="3 4" key="1">
    <citation type="submission" date="2018-07" db="EMBL/GenBank/DDBJ databases">
        <title>Sequencing the genomes of 1000 actinobacteria strains.</title>
        <authorList>
            <person name="Klenk H.-P."/>
        </authorList>
    </citation>
    <scope>NUCLEOTIDE SEQUENCE [LARGE SCALE GENOMIC DNA]</scope>
    <source>
        <strain evidence="3 4">DSM 14442</strain>
    </source>
</reference>
<feature type="compositionally biased region" description="Pro residues" evidence="1">
    <location>
        <begin position="23"/>
        <end position="34"/>
    </location>
</feature>
<gene>
    <name evidence="3" type="ORF">C8E99_3110</name>
</gene>
<evidence type="ECO:0000256" key="2">
    <source>
        <dbReference type="SAM" id="Phobius"/>
    </source>
</evidence>
<protein>
    <submittedName>
        <fullName evidence="3">Uncharacterized protein</fullName>
    </submittedName>
</protein>
<evidence type="ECO:0000313" key="3">
    <source>
        <dbReference type="EMBL" id="REE05238.1"/>
    </source>
</evidence>
<feature type="region of interest" description="Disordered" evidence="1">
    <location>
        <begin position="1"/>
        <end position="62"/>
    </location>
</feature>
<keyword evidence="2" id="KW-0472">Membrane</keyword>
<feature type="compositionally biased region" description="Polar residues" evidence="1">
    <location>
        <begin position="37"/>
        <end position="57"/>
    </location>
</feature>
<feature type="transmembrane region" description="Helical" evidence="2">
    <location>
        <begin position="192"/>
        <end position="212"/>
    </location>
</feature>
<feature type="transmembrane region" description="Helical" evidence="2">
    <location>
        <begin position="77"/>
        <end position="95"/>
    </location>
</feature>
<name>A0A3D9LFS5_9MICC</name>
<dbReference type="EMBL" id="QREH01000001">
    <property type="protein sequence ID" value="REE05238.1"/>
    <property type="molecule type" value="Genomic_DNA"/>
</dbReference>